<evidence type="ECO:0000256" key="1">
    <source>
        <dbReference type="SAM" id="SignalP"/>
    </source>
</evidence>
<sequence>MKQISFLITALFLSIFAAACHSDEPVGAWEPMKWQHESITLKTKEKKTFTVPKEGRTFQFKCKNYNVLWFSDVTEKINNTTVRYDISSVNAHLPKNDNKHIYGNFSASSIKDNILTVTINPNNSGVKRYIDVAVTAGDVFDKIYFEQE</sequence>
<dbReference type="GeneID" id="78571277"/>
<organism evidence="2 3">
    <name type="scientific">Prevotella pallens</name>
    <dbReference type="NCBI Taxonomy" id="60133"/>
    <lineage>
        <taxon>Bacteria</taxon>
        <taxon>Pseudomonadati</taxon>
        <taxon>Bacteroidota</taxon>
        <taxon>Bacteroidia</taxon>
        <taxon>Bacteroidales</taxon>
        <taxon>Prevotellaceae</taxon>
        <taxon>Prevotella</taxon>
    </lineage>
</organism>
<feature type="chain" id="PRO_5017054129" description="Lipocalin-like domain-containing protein" evidence="1">
    <location>
        <begin position="20"/>
        <end position="148"/>
    </location>
</feature>
<dbReference type="AlphaFoldDB" id="A0A379F2V3"/>
<name>A0A379F2V3_9BACT</name>
<evidence type="ECO:0000313" key="2">
    <source>
        <dbReference type="EMBL" id="SUC12979.1"/>
    </source>
</evidence>
<gene>
    <name evidence="2" type="ORF">NCTC13043_01602</name>
</gene>
<dbReference type="OrthoDB" id="1072304at2"/>
<dbReference type="Proteomes" id="UP000254235">
    <property type="component" value="Unassembled WGS sequence"/>
</dbReference>
<protein>
    <recommendedName>
        <fullName evidence="4">Lipocalin-like domain-containing protein</fullName>
    </recommendedName>
</protein>
<evidence type="ECO:0008006" key="4">
    <source>
        <dbReference type="Google" id="ProtNLM"/>
    </source>
</evidence>
<dbReference type="PROSITE" id="PS51257">
    <property type="entry name" value="PROKAR_LIPOPROTEIN"/>
    <property type="match status" value="1"/>
</dbReference>
<dbReference type="RefSeq" id="WP_115083615.1">
    <property type="nucleotide sequence ID" value="NZ_JABZUE010000051.1"/>
</dbReference>
<reference evidence="2 3" key="1">
    <citation type="submission" date="2018-06" db="EMBL/GenBank/DDBJ databases">
        <authorList>
            <consortium name="Pathogen Informatics"/>
            <person name="Doyle S."/>
        </authorList>
    </citation>
    <scope>NUCLEOTIDE SEQUENCE [LARGE SCALE GENOMIC DNA]</scope>
    <source>
        <strain evidence="2 3">NCTC13043</strain>
    </source>
</reference>
<evidence type="ECO:0000313" key="3">
    <source>
        <dbReference type="Proteomes" id="UP000254235"/>
    </source>
</evidence>
<proteinExistence type="predicted"/>
<feature type="signal peptide" evidence="1">
    <location>
        <begin position="1"/>
        <end position="19"/>
    </location>
</feature>
<dbReference type="EMBL" id="UGTP01000001">
    <property type="protein sequence ID" value="SUC12979.1"/>
    <property type="molecule type" value="Genomic_DNA"/>
</dbReference>
<accession>A0A379F2V3</accession>
<keyword evidence="1" id="KW-0732">Signal</keyword>